<feature type="region of interest" description="Disordered" evidence="1">
    <location>
        <begin position="87"/>
        <end position="110"/>
    </location>
</feature>
<dbReference type="Proteomes" id="UP000614216">
    <property type="component" value="Unassembled WGS sequence"/>
</dbReference>
<comment type="caution">
    <text evidence="2">The sequence shown here is derived from an EMBL/GenBank/DDBJ whole genome shotgun (WGS) entry which is preliminary data.</text>
</comment>
<dbReference type="AlphaFoldDB" id="A0A937KH06"/>
<feature type="compositionally biased region" description="Basic residues" evidence="1">
    <location>
        <begin position="169"/>
        <end position="186"/>
    </location>
</feature>
<feature type="region of interest" description="Disordered" evidence="1">
    <location>
        <begin position="155"/>
        <end position="241"/>
    </location>
</feature>
<accession>A0A937KH06</accession>
<evidence type="ECO:0000313" key="3">
    <source>
        <dbReference type="Proteomes" id="UP000614216"/>
    </source>
</evidence>
<gene>
    <name evidence="2" type="ORF">JMN32_27070</name>
</gene>
<feature type="compositionally biased region" description="Basic residues" evidence="1">
    <location>
        <begin position="216"/>
        <end position="226"/>
    </location>
</feature>
<dbReference type="RefSeq" id="WP_202859547.1">
    <property type="nucleotide sequence ID" value="NZ_JAEUGD010000068.1"/>
</dbReference>
<dbReference type="EMBL" id="JAEUGD010000068">
    <property type="protein sequence ID" value="MBL6450005.1"/>
    <property type="molecule type" value="Genomic_DNA"/>
</dbReference>
<evidence type="ECO:0000313" key="2">
    <source>
        <dbReference type="EMBL" id="MBL6450005.1"/>
    </source>
</evidence>
<evidence type="ECO:0008006" key="4">
    <source>
        <dbReference type="Google" id="ProtNLM"/>
    </source>
</evidence>
<sequence>MNKQKFTKILKNYHNIPNEDRNKLHDLAKNFPYSQIIHTLVAKANHDAKTEIAEQTLHYAAFYASDRHVLRDIIRDKPANLISAHEATEEVPAPATVHEQQETSSISSGSKHHITVAAELYDLGADRIRNAVLSDLENLKKSKAQYMQWLEEDPQLSKVKSKGDEKKSTAKKSKSSVKPKEKKVKTSSKQAKATAEKEKTPKTKRKTGKESDTAKPKKARSTKQKKVAHDKQREIIDNFINKEPSITAKSLKGPENQQDLSEASTAFNEDLISENLAQIFVNQGKKNKAIDIYKKLIWKFPQKKAYFASRIEELQK</sequence>
<reference evidence="2" key="1">
    <citation type="submission" date="2021-01" db="EMBL/GenBank/DDBJ databases">
        <title>Fulvivirga kasyanovii gen. nov., sp nov., a novel member of the phylum Bacteroidetes isolated from seawater in a mussel farm.</title>
        <authorList>
            <person name="Zhao L.-H."/>
            <person name="Wang Z.-J."/>
        </authorList>
    </citation>
    <scope>NUCLEOTIDE SEQUENCE</scope>
    <source>
        <strain evidence="2">29W222</strain>
    </source>
</reference>
<feature type="compositionally biased region" description="Basic and acidic residues" evidence="1">
    <location>
        <begin position="227"/>
        <end position="236"/>
    </location>
</feature>
<keyword evidence="3" id="KW-1185">Reference proteome</keyword>
<protein>
    <recommendedName>
        <fullName evidence="4">Tetratricopeptide repeat protein</fullName>
    </recommendedName>
</protein>
<organism evidence="2 3">
    <name type="scientific">Fulvivirga marina</name>
    <dbReference type="NCBI Taxonomy" id="2494733"/>
    <lineage>
        <taxon>Bacteria</taxon>
        <taxon>Pseudomonadati</taxon>
        <taxon>Bacteroidota</taxon>
        <taxon>Cytophagia</taxon>
        <taxon>Cytophagales</taxon>
        <taxon>Fulvivirgaceae</taxon>
        <taxon>Fulvivirga</taxon>
    </lineage>
</organism>
<proteinExistence type="predicted"/>
<name>A0A937KH06_9BACT</name>
<evidence type="ECO:0000256" key="1">
    <source>
        <dbReference type="SAM" id="MobiDB-lite"/>
    </source>
</evidence>